<dbReference type="Gramene" id="ONK64063">
    <property type="protein sequence ID" value="ONK64063"/>
    <property type="gene ID" value="A4U43_C07F21710"/>
</dbReference>
<protein>
    <submittedName>
        <fullName evidence="2">Uncharacterized protein</fullName>
    </submittedName>
</protein>
<feature type="compositionally biased region" description="Basic and acidic residues" evidence="1">
    <location>
        <begin position="20"/>
        <end position="30"/>
    </location>
</feature>
<proteinExistence type="predicted"/>
<name>A0A5P1EE58_ASPOF</name>
<dbReference type="Proteomes" id="UP000243459">
    <property type="component" value="Chromosome 7"/>
</dbReference>
<feature type="compositionally biased region" description="Polar residues" evidence="1">
    <location>
        <begin position="128"/>
        <end position="140"/>
    </location>
</feature>
<evidence type="ECO:0000313" key="3">
    <source>
        <dbReference type="Proteomes" id="UP000243459"/>
    </source>
</evidence>
<evidence type="ECO:0000313" key="2">
    <source>
        <dbReference type="EMBL" id="ONK64063.1"/>
    </source>
</evidence>
<feature type="region of interest" description="Disordered" evidence="1">
    <location>
        <begin position="103"/>
        <end position="146"/>
    </location>
</feature>
<evidence type="ECO:0000256" key="1">
    <source>
        <dbReference type="SAM" id="MobiDB-lite"/>
    </source>
</evidence>
<feature type="compositionally biased region" description="Basic and acidic residues" evidence="1">
    <location>
        <begin position="1"/>
        <end position="12"/>
    </location>
</feature>
<gene>
    <name evidence="2" type="ORF">A4U43_C07F21710</name>
</gene>
<feature type="compositionally biased region" description="Pro residues" evidence="1">
    <location>
        <begin position="37"/>
        <end position="47"/>
    </location>
</feature>
<dbReference type="EMBL" id="CM007387">
    <property type="protein sequence ID" value="ONK64063.1"/>
    <property type="molecule type" value="Genomic_DNA"/>
</dbReference>
<dbReference type="AlphaFoldDB" id="A0A5P1EE58"/>
<keyword evidence="3" id="KW-1185">Reference proteome</keyword>
<sequence>MADEQRDASPREQRRRRQPPQRERSSRPELDASGASPSPPPSPPPPASVSDVLGAVELGLRRLLATAAFLENPSLQPQSLLNRQGATSEDFYICTPAKLSSLRWRPDSGTSPTVAAGDYDGRHRDTTSAENPVSSATSTGAARVVR</sequence>
<organism evidence="2 3">
    <name type="scientific">Asparagus officinalis</name>
    <name type="common">Garden asparagus</name>
    <dbReference type="NCBI Taxonomy" id="4686"/>
    <lineage>
        <taxon>Eukaryota</taxon>
        <taxon>Viridiplantae</taxon>
        <taxon>Streptophyta</taxon>
        <taxon>Embryophyta</taxon>
        <taxon>Tracheophyta</taxon>
        <taxon>Spermatophyta</taxon>
        <taxon>Magnoliopsida</taxon>
        <taxon>Liliopsida</taxon>
        <taxon>Asparagales</taxon>
        <taxon>Asparagaceae</taxon>
        <taxon>Asparagoideae</taxon>
        <taxon>Asparagus</taxon>
    </lineage>
</organism>
<reference evidence="3" key="1">
    <citation type="journal article" date="2017" name="Nat. Commun.">
        <title>The asparagus genome sheds light on the origin and evolution of a young Y chromosome.</title>
        <authorList>
            <person name="Harkess A."/>
            <person name="Zhou J."/>
            <person name="Xu C."/>
            <person name="Bowers J.E."/>
            <person name="Van der Hulst R."/>
            <person name="Ayyampalayam S."/>
            <person name="Mercati F."/>
            <person name="Riccardi P."/>
            <person name="McKain M.R."/>
            <person name="Kakrana A."/>
            <person name="Tang H."/>
            <person name="Ray J."/>
            <person name="Groenendijk J."/>
            <person name="Arikit S."/>
            <person name="Mathioni S.M."/>
            <person name="Nakano M."/>
            <person name="Shan H."/>
            <person name="Telgmann-Rauber A."/>
            <person name="Kanno A."/>
            <person name="Yue Z."/>
            <person name="Chen H."/>
            <person name="Li W."/>
            <person name="Chen Y."/>
            <person name="Xu X."/>
            <person name="Zhang Y."/>
            <person name="Luo S."/>
            <person name="Chen H."/>
            <person name="Gao J."/>
            <person name="Mao Z."/>
            <person name="Pires J.C."/>
            <person name="Luo M."/>
            <person name="Kudrna D."/>
            <person name="Wing R.A."/>
            <person name="Meyers B.C."/>
            <person name="Yi K."/>
            <person name="Kong H."/>
            <person name="Lavrijsen P."/>
            <person name="Sunseri F."/>
            <person name="Falavigna A."/>
            <person name="Ye Y."/>
            <person name="Leebens-Mack J.H."/>
            <person name="Chen G."/>
        </authorList>
    </citation>
    <scope>NUCLEOTIDE SEQUENCE [LARGE SCALE GENOMIC DNA]</scope>
    <source>
        <strain evidence="3">cv. DH0086</strain>
    </source>
</reference>
<accession>A0A5P1EE58</accession>
<feature type="region of interest" description="Disordered" evidence="1">
    <location>
        <begin position="1"/>
        <end position="50"/>
    </location>
</feature>